<name>A0AAU7E1Q3_9POXV</name>
<accession>A0AAU7E1Q3</accession>
<proteinExistence type="predicted"/>
<reference evidence="1" key="1">
    <citation type="journal article" date="2024" name="Microbiome">
        <title>Substantial viral diversity in bats and rodents from East Africa: insights into evolution, recombination, and cocirculation.</title>
        <authorList>
            <person name="Wang D."/>
            <person name="Yang X."/>
            <person name="Ren Z."/>
            <person name="Hu B."/>
            <person name="Zhao H."/>
            <person name="Yang K."/>
            <person name="Shi P."/>
            <person name="Zhang Z."/>
            <person name="Feng Q."/>
            <person name="Nawenja C.V."/>
            <person name="Obanda V."/>
            <person name="Robert K."/>
            <person name="Nalikka B."/>
            <person name="Waruhiu C.N."/>
            <person name="Ochola G.O."/>
            <person name="Onyuok S.O."/>
            <person name="Ochieng H."/>
            <person name="Li B."/>
            <person name="Zhu Y."/>
            <person name="Si H."/>
            <person name="Yin J."/>
            <person name="Kristiansen K."/>
            <person name="Jin X."/>
            <person name="Xu X."/>
            <person name="Xiao M."/>
            <person name="Agwanda B."/>
            <person name="Ommeh S."/>
            <person name="Li J."/>
            <person name="Shi Z.L."/>
        </authorList>
    </citation>
    <scope>NUCLEOTIDE SEQUENCE</scope>
    <source>
        <strain evidence="1">1A/Uganda/UGR70/2019</strain>
    </source>
</reference>
<sequence length="440" mass="49268">MVVVVQEEEYRGVIRRFSDIVDAAWAVPLDETTCLHRHERAWIKIVFRYLVDSAVFRNTDYDIFYPTVTTNRFMLVLLRDRDSHLTRTAGSFFTEDDLIAGAVDTKGKYMLAAVLLLLLCGGQETYHNGPSVLGTLREYIELMARIHAEFGCSRMFIGIPDYFMQYLSHADTLTLADKLRDTAGFPSMPVYAAFLDFMARLKANRTPVLGLSQRWMTLPIHESTPEFVLDALGYCSRDRVNVYNPYAGARMYVAKIGDDAYEYVALDTSYERGPIPGPTACTDVCAIAVLGIPEHVDAYRYKLFTPGKCDEQLVPHNFSRDVRVGATALPPNVEDVPPPNVIEDVPPLPLSPLVPPVPPAVIADEVPLLHAELADFTMHLNSVIADMRDSARCFVSVAAHMRRVEVTYALLRTQALELAQLVDERTLPWGIDCRGCCALL</sequence>
<reference evidence="1" key="2">
    <citation type="submission" date="2024-02" db="EMBL/GenBank/DDBJ databases">
        <authorList>
            <person name="Hu B."/>
        </authorList>
    </citation>
    <scope>NUCLEOTIDE SEQUENCE</scope>
    <source>
        <strain evidence="1">1A/Uganda/UGR70/2019</strain>
    </source>
</reference>
<evidence type="ECO:0000313" key="1">
    <source>
        <dbReference type="EMBL" id="XBH23854.1"/>
    </source>
</evidence>
<protein>
    <submittedName>
        <fullName evidence="1">A-type inclusion protein</fullName>
    </submittedName>
</protein>
<organism evidence="1">
    <name type="scientific">Rousettus bat poxvirus</name>
    <dbReference type="NCBI Taxonomy" id="3141933"/>
    <lineage>
        <taxon>Viruses</taxon>
        <taxon>Varidnaviria</taxon>
        <taxon>Bamfordvirae</taxon>
        <taxon>Nucleocytoviricota</taxon>
        <taxon>Pokkesviricetes</taxon>
        <taxon>Chitovirales</taxon>
        <taxon>Poxviridae</taxon>
    </lineage>
</organism>
<dbReference type="EMBL" id="PP711852">
    <property type="protein sequence ID" value="XBH23854.1"/>
    <property type="molecule type" value="Genomic_DNA"/>
</dbReference>